<sequence>MKKKKKRNISPPPDVHDVAPSRINHSKDNGKWHDEEQSRKSSHNTATGTILAGGSFSGLTPPAELCNPELSIDHFGKRVTVEASSSSIETCLALFKAIMLSIDDVELGKEDGHEAWAKPPPTPRNTHTFAPYPSLKLPGFDEEEYMKEPPPLEVDEANAMNTIAANPNNAEVDITTANSGDEDDPTE</sequence>
<keyword evidence="3" id="KW-1185">Reference proteome</keyword>
<gene>
    <name evidence="2" type="ORF">Acr_10g0008140</name>
</gene>
<feature type="region of interest" description="Disordered" evidence="1">
    <location>
        <begin position="165"/>
        <end position="187"/>
    </location>
</feature>
<reference evidence="2 3" key="1">
    <citation type="submission" date="2019-07" db="EMBL/GenBank/DDBJ databases">
        <title>De Novo Assembly of kiwifruit Actinidia rufa.</title>
        <authorList>
            <person name="Sugita-Konishi S."/>
            <person name="Sato K."/>
            <person name="Mori E."/>
            <person name="Abe Y."/>
            <person name="Kisaki G."/>
            <person name="Hamano K."/>
            <person name="Suezawa K."/>
            <person name="Otani M."/>
            <person name="Fukuda T."/>
            <person name="Manabe T."/>
            <person name="Gomi K."/>
            <person name="Tabuchi M."/>
            <person name="Akimitsu K."/>
            <person name="Kataoka I."/>
        </authorList>
    </citation>
    <scope>NUCLEOTIDE SEQUENCE [LARGE SCALE GENOMIC DNA]</scope>
    <source>
        <strain evidence="3">cv. Fuchu</strain>
    </source>
</reference>
<dbReference type="Proteomes" id="UP000585474">
    <property type="component" value="Unassembled WGS sequence"/>
</dbReference>
<evidence type="ECO:0000313" key="2">
    <source>
        <dbReference type="EMBL" id="GFY95429.1"/>
    </source>
</evidence>
<accession>A0A7J0FB65</accession>
<dbReference type="AlphaFoldDB" id="A0A7J0FB65"/>
<organism evidence="2 3">
    <name type="scientific">Actinidia rufa</name>
    <dbReference type="NCBI Taxonomy" id="165716"/>
    <lineage>
        <taxon>Eukaryota</taxon>
        <taxon>Viridiplantae</taxon>
        <taxon>Streptophyta</taxon>
        <taxon>Embryophyta</taxon>
        <taxon>Tracheophyta</taxon>
        <taxon>Spermatophyta</taxon>
        <taxon>Magnoliopsida</taxon>
        <taxon>eudicotyledons</taxon>
        <taxon>Gunneridae</taxon>
        <taxon>Pentapetalae</taxon>
        <taxon>asterids</taxon>
        <taxon>Ericales</taxon>
        <taxon>Actinidiaceae</taxon>
        <taxon>Actinidia</taxon>
    </lineage>
</organism>
<evidence type="ECO:0000256" key="1">
    <source>
        <dbReference type="SAM" id="MobiDB-lite"/>
    </source>
</evidence>
<comment type="caution">
    <text evidence="2">The sequence shown here is derived from an EMBL/GenBank/DDBJ whole genome shotgun (WGS) entry which is preliminary data.</text>
</comment>
<protein>
    <submittedName>
        <fullName evidence="2">Uncharacterized protein</fullName>
    </submittedName>
</protein>
<evidence type="ECO:0000313" key="3">
    <source>
        <dbReference type="Proteomes" id="UP000585474"/>
    </source>
</evidence>
<feature type="region of interest" description="Disordered" evidence="1">
    <location>
        <begin position="112"/>
        <end position="137"/>
    </location>
</feature>
<dbReference type="EMBL" id="BJWL01000010">
    <property type="protein sequence ID" value="GFY95429.1"/>
    <property type="molecule type" value="Genomic_DNA"/>
</dbReference>
<feature type="region of interest" description="Disordered" evidence="1">
    <location>
        <begin position="1"/>
        <end position="54"/>
    </location>
</feature>
<proteinExistence type="predicted"/>
<name>A0A7J0FB65_9ERIC</name>
<feature type="compositionally biased region" description="Polar residues" evidence="1">
    <location>
        <begin position="165"/>
        <end position="179"/>
    </location>
</feature>
<feature type="compositionally biased region" description="Basic and acidic residues" evidence="1">
    <location>
        <begin position="14"/>
        <end position="39"/>
    </location>
</feature>